<dbReference type="SUPFAM" id="SSF51735">
    <property type="entry name" value="NAD(P)-binding Rossmann-fold domains"/>
    <property type="match status" value="1"/>
</dbReference>
<evidence type="ECO:0000313" key="4">
    <source>
        <dbReference type="Proteomes" id="UP001363622"/>
    </source>
</evidence>
<evidence type="ECO:0000256" key="1">
    <source>
        <dbReference type="ARBA" id="ARBA00006484"/>
    </source>
</evidence>
<dbReference type="InterPro" id="IPR036291">
    <property type="entry name" value="NAD(P)-bd_dom_sf"/>
</dbReference>
<keyword evidence="4" id="KW-1185">Reference proteome</keyword>
<proteinExistence type="inferred from homology"/>
<reference evidence="3 4" key="1">
    <citation type="submission" date="2024-04" db="EMBL/GenBank/DDBJ databases">
        <title>Phyllosticta paracitricarpa is synonymous to the EU quarantine fungus P. citricarpa based on phylogenomic analyses.</title>
        <authorList>
            <consortium name="Lawrence Berkeley National Laboratory"/>
            <person name="Van Ingen-Buijs V.A."/>
            <person name="Van Westerhoven A.C."/>
            <person name="Haridas S."/>
            <person name="Skiadas P."/>
            <person name="Martin F."/>
            <person name="Groenewald J.Z."/>
            <person name="Crous P.W."/>
            <person name="Seidl M.F."/>
        </authorList>
    </citation>
    <scope>NUCLEOTIDE SEQUENCE [LARGE SCALE GENOMIC DNA]</scope>
    <source>
        <strain evidence="3 4">CBS 123371</strain>
    </source>
</reference>
<dbReference type="PRINTS" id="PR00081">
    <property type="entry name" value="GDHRDH"/>
</dbReference>
<accession>A0ABR1KZV6</accession>
<dbReference type="PANTHER" id="PTHR44229:SF4">
    <property type="entry name" value="15-HYDROXYPROSTAGLANDIN DEHYDROGENASE [NAD(+)]"/>
    <property type="match status" value="1"/>
</dbReference>
<sequence>MAKVVIITGGANGIGLAVAKSLSERTASPWHIHIVDANPSAGAAAAASLPHATFHHADVADYSALHRGAPQFIDAATEQAQGDSPPSSFPDGIMKVLDVNLKSVLNTTFMATHYMIKGEGGGDMVLTSSAVGMYPVALAPLYASAMHGVLGLARSLAPRLHANHNIRVNALCPGMVSRALLADDEWVKIVSSSDTWTPISCVVDAVLRVVDCGTDLERPVVDSVGKEVKVGEMFGRTFECSGKKWYWRDLVPFFDETMEVVMGSNAQRKLWSKERVE</sequence>
<gene>
    <name evidence="3" type="ORF">IWZ03DRAFT_435783</name>
</gene>
<dbReference type="Proteomes" id="UP001363622">
    <property type="component" value="Unassembled WGS sequence"/>
</dbReference>
<dbReference type="Pfam" id="PF00106">
    <property type="entry name" value="adh_short"/>
    <property type="match status" value="1"/>
</dbReference>
<evidence type="ECO:0000256" key="2">
    <source>
        <dbReference type="ARBA" id="ARBA00023002"/>
    </source>
</evidence>
<keyword evidence="2" id="KW-0560">Oxidoreductase</keyword>
<protein>
    <submittedName>
        <fullName evidence="3">Uncharacterized protein</fullName>
    </submittedName>
</protein>
<dbReference type="Gene3D" id="3.40.50.720">
    <property type="entry name" value="NAD(P)-binding Rossmann-like Domain"/>
    <property type="match status" value="1"/>
</dbReference>
<dbReference type="EMBL" id="JBBPHU010000002">
    <property type="protein sequence ID" value="KAK7522200.1"/>
    <property type="molecule type" value="Genomic_DNA"/>
</dbReference>
<comment type="caution">
    <text evidence="3">The sequence shown here is derived from an EMBL/GenBank/DDBJ whole genome shotgun (WGS) entry which is preliminary data.</text>
</comment>
<dbReference type="PANTHER" id="PTHR44229">
    <property type="entry name" value="15-HYDROXYPROSTAGLANDIN DEHYDROGENASE [NAD(+)]"/>
    <property type="match status" value="1"/>
</dbReference>
<dbReference type="InterPro" id="IPR002347">
    <property type="entry name" value="SDR_fam"/>
</dbReference>
<organism evidence="3 4">
    <name type="scientific">Phyllosticta citriasiana</name>
    <dbReference type="NCBI Taxonomy" id="595635"/>
    <lineage>
        <taxon>Eukaryota</taxon>
        <taxon>Fungi</taxon>
        <taxon>Dikarya</taxon>
        <taxon>Ascomycota</taxon>
        <taxon>Pezizomycotina</taxon>
        <taxon>Dothideomycetes</taxon>
        <taxon>Dothideomycetes incertae sedis</taxon>
        <taxon>Botryosphaeriales</taxon>
        <taxon>Phyllostictaceae</taxon>
        <taxon>Phyllosticta</taxon>
    </lineage>
</organism>
<name>A0ABR1KZV6_9PEZI</name>
<comment type="similarity">
    <text evidence="1">Belongs to the short-chain dehydrogenases/reductases (SDR) family.</text>
</comment>
<evidence type="ECO:0000313" key="3">
    <source>
        <dbReference type="EMBL" id="KAK7522200.1"/>
    </source>
</evidence>